<keyword evidence="3" id="KW-0539">Nucleus</keyword>
<feature type="compositionally biased region" description="Basic residues" evidence="5">
    <location>
        <begin position="979"/>
        <end position="993"/>
    </location>
</feature>
<feature type="compositionally biased region" description="Low complexity" evidence="5">
    <location>
        <begin position="1"/>
        <end position="20"/>
    </location>
</feature>
<proteinExistence type="predicted"/>
<dbReference type="PANTHER" id="PTHR14396">
    <property type="entry name" value="CLASPIN"/>
    <property type="match status" value="1"/>
</dbReference>
<feature type="compositionally biased region" description="Polar residues" evidence="5">
    <location>
        <begin position="791"/>
        <end position="803"/>
    </location>
</feature>
<feature type="region of interest" description="Disordered" evidence="5">
    <location>
        <begin position="878"/>
        <end position="911"/>
    </location>
</feature>
<feature type="compositionally biased region" description="Acidic residues" evidence="5">
    <location>
        <begin position="685"/>
        <end position="750"/>
    </location>
</feature>
<dbReference type="GO" id="GO:0010997">
    <property type="term" value="F:anaphase-promoting complex binding"/>
    <property type="evidence" value="ECO:0007669"/>
    <property type="project" value="TreeGrafter"/>
</dbReference>
<name>A0A1E3Q316_LIPST</name>
<feature type="region of interest" description="Disordered" evidence="5">
    <location>
        <begin position="976"/>
        <end position="999"/>
    </location>
</feature>
<feature type="compositionally biased region" description="Acidic residues" evidence="5">
    <location>
        <begin position="900"/>
        <end position="911"/>
    </location>
</feature>
<evidence type="ECO:0000256" key="5">
    <source>
        <dbReference type="SAM" id="MobiDB-lite"/>
    </source>
</evidence>
<feature type="compositionally biased region" description="Polar residues" evidence="5">
    <location>
        <begin position="27"/>
        <end position="41"/>
    </location>
</feature>
<dbReference type="STRING" id="675824.A0A1E3Q316"/>
<feature type="compositionally biased region" description="Basic and acidic residues" evidence="5">
    <location>
        <begin position="646"/>
        <end position="673"/>
    </location>
</feature>
<feature type="compositionally biased region" description="Acidic residues" evidence="5">
    <location>
        <begin position="451"/>
        <end position="460"/>
    </location>
</feature>
<dbReference type="PANTHER" id="PTHR14396:SF10">
    <property type="entry name" value="CLASPIN"/>
    <property type="match status" value="1"/>
</dbReference>
<feature type="domain" description="DNA replication checkpoint mediator MRC1" evidence="6">
    <location>
        <begin position="875"/>
        <end position="1014"/>
    </location>
</feature>
<dbReference type="InterPro" id="IPR024146">
    <property type="entry name" value="Claspin"/>
</dbReference>
<accession>A0A1E3Q316</accession>
<evidence type="ECO:0000256" key="1">
    <source>
        <dbReference type="ARBA" id="ARBA00004123"/>
    </source>
</evidence>
<feature type="region of interest" description="Disordered" evidence="5">
    <location>
        <begin position="395"/>
        <end position="466"/>
    </location>
</feature>
<keyword evidence="2" id="KW-0597">Phosphoprotein</keyword>
<dbReference type="GO" id="GO:0005634">
    <property type="term" value="C:nucleus"/>
    <property type="evidence" value="ECO:0007669"/>
    <property type="project" value="UniProtKB-SubCell"/>
</dbReference>
<dbReference type="AlphaFoldDB" id="A0A1E3Q316"/>
<organism evidence="7 8">
    <name type="scientific">Lipomyces starkeyi NRRL Y-11557</name>
    <dbReference type="NCBI Taxonomy" id="675824"/>
    <lineage>
        <taxon>Eukaryota</taxon>
        <taxon>Fungi</taxon>
        <taxon>Dikarya</taxon>
        <taxon>Ascomycota</taxon>
        <taxon>Saccharomycotina</taxon>
        <taxon>Lipomycetes</taxon>
        <taxon>Lipomycetales</taxon>
        <taxon>Lipomycetaceae</taxon>
        <taxon>Lipomyces</taxon>
    </lineage>
</organism>
<feature type="compositionally biased region" description="Polar residues" evidence="5">
    <location>
        <begin position="395"/>
        <end position="406"/>
    </location>
</feature>
<sequence>MSDAETTATTTARPALTTLLFPESDAESSIASSPTKTPSRQLSRDPDDNEEKLLTPRSRVRRLLSGVAGRSEKDGSGDDGEDAGSASDTSSTDHEIAVPRKKGGLAALLKKRSSTTENSDSAKENNAASSYESVRRKMLMQLAKGKTPTTTSAIEDARGSARDIQDYDSDKENRGPQSPTRPRKSTAIGPFQLDSMFSDDKDGDSDNDGAAVSVTPTKKGMPSRGKDLSELEMSDSDNDNHNTPALARTGKHSFDEFSSDDDDDFDDDDDGVDNLRDLLHDKTFTNNIRRKREERLAVESKKRAAEEMRKAQEKERIWLEQELERERLLEAQLAKKRTTRKASKKALEEMNKETARIQRNRQLALQPVTVNKISKESLFAKFNFNPSAFLATGVPNSSSSQAAGSDTTSTPPSSPLQDSNDENANESGPATHPDPNKKILEQQNSPTTTDLDSDSDLDSDDSGHKIIGNTASVRDLIKSTQEKKKAAVDREKGKLDRNLKKLHPNLTTPVKHDLTALRAQLPEDTLYMIKSAKAKSAGLVEKAIVHLSDNDSDSDLEILPPGQASAKKSPRKKVTLENVRVSGRKEMPLWRRLTAYKSPSKALRKRGYMTDRELDEMLQTRIREQARKETEEKQAEILAKGGKILSTEEKKKEEEIIEDLLERERRNADETRKREKRERRRNGLVDDDENFVDEEEDDDEDDEDEYEEEDIAELLSDEAEEDVDDDESEKAADDHEDTLDEPVEPVEDEPGLTQFFQLTQTDGDNLENIHGNEELLQVKTPPLLQLPPRNPDSSPMFPSSSELKTGRSRDQSDTYNDDLSPNITKSKRHYSSPELNRHLTGADAESSTAVTSFSKMLKTQGKQDKLVRRLKKSRIMKEMFDEHAEESDDEWKGVGGASDPDSESDDDEYDSELDAMVNDNVDENADRARVAALFAADELDRDEKLVNEMIKGVHGGFRKRHKGGLYDLSDSDDEAAYAQRRRQRREAKRRKHLLKDEKMSSLAENPKARAFFKTIEEDERRLAEPQYVDIDDLEALLNA</sequence>
<feature type="compositionally biased region" description="Acidic residues" evidence="5">
    <location>
        <begin position="257"/>
        <end position="269"/>
    </location>
</feature>
<evidence type="ECO:0000256" key="4">
    <source>
        <dbReference type="SAM" id="Coils"/>
    </source>
</evidence>
<dbReference type="GO" id="GO:0007095">
    <property type="term" value="P:mitotic G2 DNA damage checkpoint signaling"/>
    <property type="evidence" value="ECO:0007669"/>
    <property type="project" value="TreeGrafter"/>
</dbReference>
<reference evidence="7 8" key="1">
    <citation type="journal article" date="2016" name="Proc. Natl. Acad. Sci. U.S.A.">
        <title>Comparative genomics of biotechnologically important yeasts.</title>
        <authorList>
            <person name="Riley R."/>
            <person name="Haridas S."/>
            <person name="Wolfe K.H."/>
            <person name="Lopes M.R."/>
            <person name="Hittinger C.T."/>
            <person name="Goeker M."/>
            <person name="Salamov A.A."/>
            <person name="Wisecaver J.H."/>
            <person name="Long T.M."/>
            <person name="Calvey C.H."/>
            <person name="Aerts A.L."/>
            <person name="Barry K.W."/>
            <person name="Choi C."/>
            <person name="Clum A."/>
            <person name="Coughlan A.Y."/>
            <person name="Deshpande S."/>
            <person name="Douglass A.P."/>
            <person name="Hanson S.J."/>
            <person name="Klenk H.-P."/>
            <person name="LaButti K.M."/>
            <person name="Lapidus A."/>
            <person name="Lindquist E.A."/>
            <person name="Lipzen A.M."/>
            <person name="Meier-Kolthoff J.P."/>
            <person name="Ohm R.A."/>
            <person name="Otillar R.P."/>
            <person name="Pangilinan J.L."/>
            <person name="Peng Y."/>
            <person name="Rokas A."/>
            <person name="Rosa C.A."/>
            <person name="Scheuner C."/>
            <person name="Sibirny A.A."/>
            <person name="Slot J.C."/>
            <person name="Stielow J.B."/>
            <person name="Sun H."/>
            <person name="Kurtzman C.P."/>
            <person name="Blackwell M."/>
            <person name="Grigoriev I.V."/>
            <person name="Jeffries T.W."/>
        </authorList>
    </citation>
    <scope>NUCLEOTIDE SEQUENCE [LARGE SCALE GENOMIC DNA]</scope>
    <source>
        <strain evidence="7 8">NRRL Y-11557</strain>
    </source>
</reference>
<dbReference type="GO" id="GO:0033314">
    <property type="term" value="P:mitotic DNA replication checkpoint signaling"/>
    <property type="evidence" value="ECO:0007669"/>
    <property type="project" value="TreeGrafter"/>
</dbReference>
<evidence type="ECO:0000259" key="6">
    <source>
        <dbReference type="Pfam" id="PF09444"/>
    </source>
</evidence>
<feature type="compositionally biased region" description="Basic residues" evidence="5">
    <location>
        <begin position="99"/>
        <end position="113"/>
    </location>
</feature>
<feature type="compositionally biased region" description="Polar residues" evidence="5">
    <location>
        <begin position="754"/>
        <end position="763"/>
    </location>
</feature>
<dbReference type="EMBL" id="KV454296">
    <property type="protein sequence ID" value="ODQ72041.1"/>
    <property type="molecule type" value="Genomic_DNA"/>
</dbReference>
<feature type="compositionally biased region" description="Basic and acidic residues" evidence="5">
    <location>
        <begin position="155"/>
        <end position="174"/>
    </location>
</feature>
<keyword evidence="8" id="KW-1185">Reference proteome</keyword>
<evidence type="ECO:0000313" key="7">
    <source>
        <dbReference type="EMBL" id="ODQ72041.1"/>
    </source>
</evidence>
<protein>
    <recommendedName>
        <fullName evidence="6">DNA replication checkpoint mediator MRC1 domain-containing protein</fullName>
    </recommendedName>
</protein>
<feature type="compositionally biased region" description="Polar residues" evidence="5">
    <location>
        <begin position="813"/>
        <end position="824"/>
    </location>
</feature>
<feature type="coiled-coil region" evidence="4">
    <location>
        <begin position="288"/>
        <end position="360"/>
    </location>
</feature>
<feature type="compositionally biased region" description="Polar residues" evidence="5">
    <location>
        <begin position="115"/>
        <end position="132"/>
    </location>
</feature>
<dbReference type="Pfam" id="PF09444">
    <property type="entry name" value="MRC1"/>
    <property type="match status" value="1"/>
</dbReference>
<evidence type="ECO:0000256" key="3">
    <source>
        <dbReference type="ARBA" id="ARBA00023242"/>
    </source>
</evidence>
<evidence type="ECO:0000313" key="8">
    <source>
        <dbReference type="Proteomes" id="UP000094385"/>
    </source>
</evidence>
<gene>
    <name evidence="7" type="ORF">LIPSTDRAFT_315449</name>
</gene>
<comment type="subcellular location">
    <subcellularLocation>
        <location evidence="1">Nucleus</location>
    </subcellularLocation>
</comment>
<feature type="region of interest" description="Disordered" evidence="5">
    <location>
        <begin position="643"/>
        <end position="848"/>
    </location>
</feature>
<feature type="compositionally biased region" description="Basic and acidic residues" evidence="5">
    <location>
        <begin position="42"/>
        <end position="54"/>
    </location>
</feature>
<evidence type="ECO:0000256" key="2">
    <source>
        <dbReference type="ARBA" id="ARBA00022553"/>
    </source>
</evidence>
<keyword evidence="4" id="KW-0175">Coiled coil</keyword>
<feature type="region of interest" description="Disordered" evidence="5">
    <location>
        <begin position="1"/>
        <end position="269"/>
    </location>
</feature>
<dbReference type="InterPro" id="IPR018564">
    <property type="entry name" value="Repl_chkpnt_MRC1_dom"/>
</dbReference>
<dbReference type="OrthoDB" id="4097142at2759"/>
<dbReference type="Proteomes" id="UP000094385">
    <property type="component" value="Unassembled WGS sequence"/>
</dbReference>